<dbReference type="EMBL" id="OX395127">
    <property type="protein sequence ID" value="CAI5766853.1"/>
    <property type="molecule type" value="Genomic_DNA"/>
</dbReference>
<gene>
    <name evidence="6" type="ORF">PODLI_1B002604</name>
</gene>
<keyword evidence="7" id="KW-1185">Reference proteome</keyword>
<feature type="signal peptide" evidence="4">
    <location>
        <begin position="1"/>
        <end position="24"/>
    </location>
</feature>
<reference evidence="6" key="1">
    <citation type="submission" date="2022-12" db="EMBL/GenBank/DDBJ databases">
        <authorList>
            <person name="Alioto T."/>
            <person name="Alioto T."/>
            <person name="Gomez Garrido J."/>
        </authorList>
    </citation>
    <scope>NUCLEOTIDE SEQUENCE</scope>
</reference>
<feature type="domain" description="Kazal-like" evidence="5">
    <location>
        <begin position="34"/>
        <end position="71"/>
    </location>
</feature>
<dbReference type="InterPro" id="IPR036058">
    <property type="entry name" value="Kazal_dom_sf"/>
</dbReference>
<feature type="chain" id="PRO_5041353056" evidence="4">
    <location>
        <begin position="25"/>
        <end position="71"/>
    </location>
</feature>
<evidence type="ECO:0000256" key="1">
    <source>
        <dbReference type="ARBA" id="ARBA00004613"/>
    </source>
</evidence>
<dbReference type="InterPro" id="IPR050159">
    <property type="entry name" value="Kazal-type_SerProtInhib"/>
</dbReference>
<keyword evidence="2" id="KW-0964">Secreted</keyword>
<sequence>MKMAASLSLVLVVAISCHISGVAGQGKPPDCAEILREAVANPYTCSAETGPVCGTDGWLYRNKCDLCTEAL</sequence>
<organism evidence="6 7">
    <name type="scientific">Podarcis lilfordi</name>
    <name type="common">Lilford's wall lizard</name>
    <dbReference type="NCBI Taxonomy" id="74358"/>
    <lineage>
        <taxon>Eukaryota</taxon>
        <taxon>Metazoa</taxon>
        <taxon>Chordata</taxon>
        <taxon>Craniata</taxon>
        <taxon>Vertebrata</taxon>
        <taxon>Euteleostomi</taxon>
        <taxon>Lepidosauria</taxon>
        <taxon>Squamata</taxon>
        <taxon>Bifurcata</taxon>
        <taxon>Unidentata</taxon>
        <taxon>Episquamata</taxon>
        <taxon>Laterata</taxon>
        <taxon>Lacertibaenia</taxon>
        <taxon>Lacertidae</taxon>
        <taxon>Podarcis</taxon>
    </lineage>
</organism>
<evidence type="ECO:0000313" key="6">
    <source>
        <dbReference type="EMBL" id="CAI5766853.1"/>
    </source>
</evidence>
<dbReference type="Pfam" id="PF00050">
    <property type="entry name" value="Kazal_1"/>
    <property type="match status" value="1"/>
</dbReference>
<keyword evidence="4" id="KW-0732">Signal</keyword>
<dbReference type="PANTHER" id="PTHR47499">
    <property type="entry name" value="SERINE PROTEASE INHIBITOR KAZAL-TYPE 7 SPINK7"/>
    <property type="match status" value="1"/>
</dbReference>
<dbReference type="PROSITE" id="PS51257">
    <property type="entry name" value="PROKAR_LIPOPROTEIN"/>
    <property type="match status" value="1"/>
</dbReference>
<protein>
    <submittedName>
        <fullName evidence="6">---NA</fullName>
    </submittedName>
</protein>
<dbReference type="PROSITE" id="PS00282">
    <property type="entry name" value="KAZAL_1"/>
    <property type="match status" value="1"/>
</dbReference>
<dbReference type="AlphaFoldDB" id="A0AA35NZL6"/>
<evidence type="ECO:0000256" key="3">
    <source>
        <dbReference type="ARBA" id="ARBA00023157"/>
    </source>
</evidence>
<evidence type="ECO:0000313" key="7">
    <source>
        <dbReference type="Proteomes" id="UP001178461"/>
    </source>
</evidence>
<comment type="subcellular location">
    <subcellularLocation>
        <location evidence="1">Secreted</location>
    </subcellularLocation>
</comment>
<evidence type="ECO:0000256" key="4">
    <source>
        <dbReference type="SAM" id="SignalP"/>
    </source>
</evidence>
<evidence type="ECO:0000256" key="2">
    <source>
        <dbReference type="ARBA" id="ARBA00022525"/>
    </source>
</evidence>
<evidence type="ECO:0000259" key="5">
    <source>
        <dbReference type="PROSITE" id="PS51465"/>
    </source>
</evidence>
<proteinExistence type="predicted"/>
<dbReference type="PROSITE" id="PS51465">
    <property type="entry name" value="KAZAL_2"/>
    <property type="match status" value="1"/>
</dbReference>
<dbReference type="InterPro" id="IPR002350">
    <property type="entry name" value="Kazal_dom"/>
</dbReference>
<dbReference type="GO" id="GO:0005576">
    <property type="term" value="C:extracellular region"/>
    <property type="evidence" value="ECO:0007669"/>
    <property type="project" value="UniProtKB-SubCell"/>
</dbReference>
<keyword evidence="3" id="KW-1015">Disulfide bond</keyword>
<dbReference type="SUPFAM" id="SSF100895">
    <property type="entry name" value="Kazal-type serine protease inhibitors"/>
    <property type="match status" value="1"/>
</dbReference>
<name>A0AA35NZL6_9SAUR</name>
<accession>A0AA35NZL6</accession>
<dbReference type="Gene3D" id="3.30.60.30">
    <property type="match status" value="1"/>
</dbReference>
<dbReference type="Proteomes" id="UP001178461">
    <property type="component" value="Chromosome 2"/>
</dbReference>
<dbReference type="PANTHER" id="PTHR47499:SF1">
    <property type="entry name" value="SERINE PROTEASE INHIBITOR KAZAL-TYPE 7"/>
    <property type="match status" value="1"/>
</dbReference>